<evidence type="ECO:0000259" key="2">
    <source>
        <dbReference type="Pfam" id="PF03972"/>
    </source>
</evidence>
<dbReference type="GO" id="GO:0016829">
    <property type="term" value="F:lyase activity"/>
    <property type="evidence" value="ECO:0007669"/>
    <property type="project" value="InterPro"/>
</dbReference>
<dbReference type="Gene3D" id="1.10.4100.10">
    <property type="entry name" value="2-methylcitrate dehydratase PrpD"/>
    <property type="match status" value="1"/>
</dbReference>
<organism evidence="4 5">
    <name type="scientific">Nocardia vermiculata</name>
    <dbReference type="NCBI Taxonomy" id="257274"/>
    <lineage>
        <taxon>Bacteria</taxon>
        <taxon>Bacillati</taxon>
        <taxon>Actinomycetota</taxon>
        <taxon>Actinomycetes</taxon>
        <taxon>Mycobacteriales</taxon>
        <taxon>Nocardiaceae</taxon>
        <taxon>Nocardia</taxon>
    </lineage>
</organism>
<feature type="domain" description="MmgE/PrpD C-terminal" evidence="3">
    <location>
        <begin position="266"/>
        <end position="416"/>
    </location>
</feature>
<evidence type="ECO:0000259" key="3">
    <source>
        <dbReference type="Pfam" id="PF19305"/>
    </source>
</evidence>
<dbReference type="EMBL" id="JAAXOP010000009">
    <property type="protein sequence ID" value="NKY51922.1"/>
    <property type="molecule type" value="Genomic_DNA"/>
</dbReference>
<dbReference type="Proteomes" id="UP000565711">
    <property type="component" value="Unassembled WGS sequence"/>
</dbReference>
<comment type="similarity">
    <text evidence="1">Belongs to the PrpD family.</text>
</comment>
<dbReference type="PANTHER" id="PTHR16943:SF8">
    <property type="entry name" value="2-METHYLCITRATE DEHYDRATASE"/>
    <property type="match status" value="1"/>
</dbReference>
<dbReference type="InterPro" id="IPR042188">
    <property type="entry name" value="MmgE/PrpD_sf_2"/>
</dbReference>
<dbReference type="Gene3D" id="3.30.1330.120">
    <property type="entry name" value="2-methylcitrate dehydratase PrpD"/>
    <property type="match status" value="1"/>
</dbReference>
<dbReference type="InterPro" id="IPR005656">
    <property type="entry name" value="MmgE_PrpD"/>
</dbReference>
<feature type="domain" description="MmgE/PrpD N-terminal" evidence="2">
    <location>
        <begin position="16"/>
        <end position="242"/>
    </location>
</feature>
<proteinExistence type="inferred from homology"/>
<dbReference type="Pfam" id="PF19305">
    <property type="entry name" value="MmgE_PrpD_C"/>
    <property type="match status" value="1"/>
</dbReference>
<accession>A0A846Y1L8</accession>
<comment type="caution">
    <text evidence="4">The sequence shown here is derived from an EMBL/GenBank/DDBJ whole genome shotgun (WGS) entry which is preliminary data.</text>
</comment>
<dbReference type="SUPFAM" id="SSF103378">
    <property type="entry name" value="2-methylcitrate dehydratase PrpD"/>
    <property type="match status" value="1"/>
</dbReference>
<dbReference type="InterPro" id="IPR045336">
    <property type="entry name" value="MmgE_PrpD_N"/>
</dbReference>
<dbReference type="InterPro" id="IPR042183">
    <property type="entry name" value="MmgE/PrpD_sf_1"/>
</dbReference>
<dbReference type="InterPro" id="IPR045337">
    <property type="entry name" value="MmgE_PrpD_C"/>
</dbReference>
<evidence type="ECO:0000313" key="4">
    <source>
        <dbReference type="EMBL" id="NKY51922.1"/>
    </source>
</evidence>
<sequence length="443" mass="46141">MYLDDLAGQLEALVPQLSDSHLERAGICVLDALACVYGGRRMPWVAQARAVADVGGAGGSSVWASGGTRRGLVDAVFANSVGCHSLLYEDTHAESRVHPGTVVVPAALGVGELVDASGADVLRAVVLGYEAIAQVATSTMTAEFVARGWRASSVFGPFGAVAAAAYLYGLDRSKTAHAIGIAASFSSGVCAWAQDGTTEVYFQPAAAARDGIVAVLLARAGASGAAGAVDGPFGLRRAFAGAADRVLGPAIAADRLAIERSFFKSHPSCAFTQAAIDAAVQLHIRCIEPATVIGVTVYTSSAAATYPGCDNPDSLDTSISRQMSLQFAVAAALVDGRLEPRRYEGTIDSRLAALAARTRVVVDPGYDRTYPSRLDARVELLQIDGGRAWAVSADRVDLAPASVLDKFRMHAGAELGDDVSEKVIRLLGRSSEWTARDLIGYLT</sequence>
<reference evidence="4 5" key="1">
    <citation type="submission" date="2020-04" db="EMBL/GenBank/DDBJ databases">
        <title>MicrobeNet Type strains.</title>
        <authorList>
            <person name="Nicholson A.C."/>
        </authorList>
    </citation>
    <scope>NUCLEOTIDE SEQUENCE [LARGE SCALE GENOMIC DNA]</scope>
    <source>
        <strain evidence="4 5">JCM 12354</strain>
    </source>
</reference>
<dbReference type="Pfam" id="PF03972">
    <property type="entry name" value="MmgE_PrpD_N"/>
    <property type="match status" value="1"/>
</dbReference>
<gene>
    <name evidence="4" type="ORF">HGA08_17020</name>
</gene>
<dbReference type="AlphaFoldDB" id="A0A846Y1L8"/>
<dbReference type="RefSeq" id="WP_168436134.1">
    <property type="nucleotide sequence ID" value="NZ_JAAXOP010000009.1"/>
</dbReference>
<keyword evidence="5" id="KW-1185">Reference proteome</keyword>
<dbReference type="PANTHER" id="PTHR16943">
    <property type="entry name" value="2-METHYLCITRATE DEHYDRATASE-RELATED"/>
    <property type="match status" value="1"/>
</dbReference>
<dbReference type="InterPro" id="IPR036148">
    <property type="entry name" value="MmgE/PrpD_sf"/>
</dbReference>
<evidence type="ECO:0000256" key="1">
    <source>
        <dbReference type="ARBA" id="ARBA00006174"/>
    </source>
</evidence>
<evidence type="ECO:0000313" key="5">
    <source>
        <dbReference type="Proteomes" id="UP000565711"/>
    </source>
</evidence>
<protein>
    <submittedName>
        <fullName evidence="4">MmgE/PrpD family protein</fullName>
    </submittedName>
</protein>
<name>A0A846Y1L8_9NOCA</name>